<accession>A0A2I0QYA9</accession>
<keyword evidence="2" id="KW-1185">Reference proteome</keyword>
<dbReference type="InterPro" id="IPR022551">
    <property type="entry name" value="BrxC"/>
</dbReference>
<protein>
    <submittedName>
        <fullName evidence="1">Bacillithiol system redox-active protein YtxJ</fullName>
    </submittedName>
</protein>
<organism evidence="1 2">
    <name type="scientific">Halalkalibacillus sediminis</name>
    <dbReference type="NCBI Taxonomy" id="2018042"/>
    <lineage>
        <taxon>Bacteria</taxon>
        <taxon>Bacillati</taxon>
        <taxon>Bacillota</taxon>
        <taxon>Bacilli</taxon>
        <taxon>Bacillales</taxon>
        <taxon>Bacillaceae</taxon>
        <taxon>Halalkalibacillus</taxon>
    </lineage>
</organism>
<dbReference type="NCBIfam" id="TIGR04019">
    <property type="entry name" value="B_thiol_YtxJ"/>
    <property type="match status" value="1"/>
</dbReference>
<gene>
    <name evidence="1" type="primary">ytxJ</name>
    <name evidence="1" type="ORF">CEY16_06135</name>
</gene>
<evidence type="ECO:0000313" key="1">
    <source>
        <dbReference type="EMBL" id="PKR79317.1"/>
    </source>
</evidence>
<dbReference type="Proteomes" id="UP000243524">
    <property type="component" value="Unassembled WGS sequence"/>
</dbReference>
<name>A0A2I0QYA9_9BACI</name>
<comment type="caution">
    <text evidence="1">The sequence shown here is derived from an EMBL/GenBank/DDBJ whole genome shotgun (WGS) entry which is preliminary data.</text>
</comment>
<dbReference type="SUPFAM" id="SSF52833">
    <property type="entry name" value="Thioredoxin-like"/>
    <property type="match status" value="1"/>
</dbReference>
<dbReference type="Pfam" id="PF11009">
    <property type="entry name" value="BrxC"/>
    <property type="match status" value="1"/>
</dbReference>
<dbReference type="EMBL" id="PJNH01000001">
    <property type="protein sequence ID" value="PKR79317.1"/>
    <property type="molecule type" value="Genomic_DNA"/>
</dbReference>
<dbReference type="RefSeq" id="WP_101331061.1">
    <property type="nucleotide sequence ID" value="NZ_PJNH01000001.1"/>
</dbReference>
<dbReference type="Gene3D" id="3.40.30.10">
    <property type="entry name" value="Glutaredoxin"/>
    <property type="match status" value="1"/>
</dbReference>
<proteinExistence type="predicted"/>
<reference evidence="1 2" key="1">
    <citation type="submission" date="2017-06" db="EMBL/GenBank/DDBJ databases">
        <title>the draft geome sequence of Illustriluteabacillus marina B3227.</title>
        <authorList>
            <person name="He R.-H."/>
            <person name="Du Z.-J."/>
        </authorList>
    </citation>
    <scope>NUCLEOTIDE SEQUENCE [LARGE SCALE GENOMIC DNA]</scope>
    <source>
        <strain evidence="1 2">B3227</strain>
    </source>
</reference>
<dbReference type="OrthoDB" id="677051at2"/>
<dbReference type="AlphaFoldDB" id="A0A2I0QYA9"/>
<sequence length="107" mass="12440">MNVKRLTSDKELSNVIENDESYVLLKHSLTCPISDQAKKEFEKFSSSNDVTSYIIHIQENRELSNQVAEHFQVKHQSPQVFYVQDGDVQFHASHFDITAKKLEKQIM</sequence>
<evidence type="ECO:0000313" key="2">
    <source>
        <dbReference type="Proteomes" id="UP000243524"/>
    </source>
</evidence>
<dbReference type="InterPro" id="IPR036249">
    <property type="entry name" value="Thioredoxin-like_sf"/>
</dbReference>